<feature type="transmembrane region" description="Helical" evidence="6">
    <location>
        <begin position="254"/>
        <end position="276"/>
    </location>
</feature>
<evidence type="ECO:0000313" key="9">
    <source>
        <dbReference type="Proteomes" id="UP000265882"/>
    </source>
</evidence>
<feature type="transmembrane region" description="Helical" evidence="6">
    <location>
        <begin position="594"/>
        <end position="618"/>
    </location>
</feature>
<accession>A0A3A4P4F0</accession>
<dbReference type="EMBL" id="QZKU01000019">
    <property type="protein sequence ID" value="RJP25695.1"/>
    <property type="molecule type" value="Genomic_DNA"/>
</dbReference>
<keyword evidence="5 6" id="KW-0472">Membrane</keyword>
<comment type="caution">
    <text evidence="8">The sequence shown here is derived from an EMBL/GenBank/DDBJ whole genome shotgun (WGS) entry which is preliminary data.</text>
</comment>
<feature type="transmembrane region" description="Helical" evidence="6">
    <location>
        <begin position="297"/>
        <end position="321"/>
    </location>
</feature>
<protein>
    <recommendedName>
        <fullName evidence="7">SSD domain-containing protein</fullName>
    </recommendedName>
</protein>
<reference evidence="8 9" key="1">
    <citation type="journal article" date="2017" name="ISME J.">
        <title>Energy and carbon metabolisms in a deep terrestrial subsurface fluid microbial community.</title>
        <authorList>
            <person name="Momper L."/>
            <person name="Jungbluth S.P."/>
            <person name="Lee M.D."/>
            <person name="Amend J.P."/>
        </authorList>
    </citation>
    <scope>NUCLEOTIDE SEQUENCE [LARGE SCALE GENOMIC DNA]</scope>
    <source>
        <strain evidence="8">SURF_5</strain>
    </source>
</reference>
<feature type="transmembrane region" description="Helical" evidence="6">
    <location>
        <begin position="671"/>
        <end position="688"/>
    </location>
</feature>
<sequence>MFVLYSRLITCHSRKILRALTCITIVMGIFVFRLETNNSIETWLLDDDPRRLSYEKFVEMFGTEEFVLVVYSDTDLFSRESFQLNYQISEKVESIEGVARVWSLSEVYRNIVSRLPVGAALPLHRFKEGVLGHPLFTGNLISDDGVTTAIVAVLTPDGTKDRNGTVRAIRQAAAEVCPDKDLRFAGPPVMSAELDRIARRDPRVFTPLVVIMAAGILLAMFHRPAGVRIPLAVAGMSIVWSLGIFSLISGTMNMVLAVMPPLVLVAAVGDSIHLLCRYRHHIRSKPPERAVVEAVRDVWRPCLMTSLTTAVGFGSLAVSHFSPVRSFGLVSMLGIAFAFVITMLLAPASIAFKRGAGLSAASEDVSPLNKILSFIKTVNARRPVWILSAFALLSIVGLLGIIRLNVEANTLKFFPADGEIRRTYKFIEENLTGLSPFEILLRGDELGEPATLAAIDRIQAYLAEQPHITHSFSVRSLQAGFATPHALAPASEGLRIAALFKDLEDSFINRERSATHISGRGLTMNSILYERAMDDIQSFVNAVLPEGITAELTGVVPLIASMDRYLLVTFMKSFAMALLIIGVIMSLNFRSIRFGLLSMIPNAIPIVAVLGLMGFLAIDLSPATVTVASVSLGLVVDDTIHYMHRYFRYLENGSAPSAAAAMATATVGAPAIYTTLVLGAGFIVMVVSDFGPTRLFGLLSVFSIMLALLCDLFLLPVLLVRFTPVTPLEPKPALVVSTHALEEYQDAS</sequence>
<feature type="transmembrane region" description="Helical" evidence="6">
    <location>
        <begin position="695"/>
        <end position="719"/>
    </location>
</feature>
<dbReference type="InterPro" id="IPR050545">
    <property type="entry name" value="Mycobact_MmpL"/>
</dbReference>
<dbReference type="InterPro" id="IPR000731">
    <property type="entry name" value="SSD"/>
</dbReference>
<evidence type="ECO:0000256" key="3">
    <source>
        <dbReference type="ARBA" id="ARBA00022692"/>
    </source>
</evidence>
<organism evidence="8 9">
    <name type="scientific">Abyssobacteria bacterium (strain SURF_5)</name>
    <dbReference type="NCBI Taxonomy" id="2093360"/>
    <lineage>
        <taxon>Bacteria</taxon>
        <taxon>Pseudomonadati</taxon>
        <taxon>Candidatus Hydrogenedentota</taxon>
        <taxon>Candidatus Abyssobacteria</taxon>
    </lineage>
</organism>
<dbReference type="PANTHER" id="PTHR33406:SF12">
    <property type="entry name" value="BLR2997 PROTEIN"/>
    <property type="match status" value="1"/>
</dbReference>
<dbReference type="Proteomes" id="UP000265882">
    <property type="component" value="Unassembled WGS sequence"/>
</dbReference>
<keyword evidence="3 6" id="KW-0812">Transmembrane</keyword>
<feature type="transmembrane region" description="Helical" evidence="6">
    <location>
        <begin position="204"/>
        <end position="222"/>
    </location>
</feature>
<evidence type="ECO:0000256" key="4">
    <source>
        <dbReference type="ARBA" id="ARBA00022989"/>
    </source>
</evidence>
<evidence type="ECO:0000256" key="5">
    <source>
        <dbReference type="ARBA" id="ARBA00023136"/>
    </source>
</evidence>
<feature type="transmembrane region" description="Helical" evidence="6">
    <location>
        <begin position="384"/>
        <end position="404"/>
    </location>
</feature>
<dbReference type="InterPro" id="IPR004869">
    <property type="entry name" value="MMPL_dom"/>
</dbReference>
<evidence type="ECO:0000259" key="7">
    <source>
        <dbReference type="PROSITE" id="PS50156"/>
    </source>
</evidence>
<dbReference type="AlphaFoldDB" id="A0A3A4P4F0"/>
<evidence type="ECO:0000256" key="6">
    <source>
        <dbReference type="SAM" id="Phobius"/>
    </source>
</evidence>
<feature type="domain" description="SSD" evidence="7">
    <location>
        <begin position="236"/>
        <end position="352"/>
    </location>
</feature>
<comment type="subcellular location">
    <subcellularLocation>
        <location evidence="1">Cell membrane</location>
        <topology evidence="1">Multi-pass membrane protein</topology>
    </subcellularLocation>
</comment>
<feature type="transmembrane region" description="Helical" evidence="6">
    <location>
        <begin position="565"/>
        <end position="587"/>
    </location>
</feature>
<feature type="transmembrane region" description="Helical" evidence="6">
    <location>
        <begin position="327"/>
        <end position="346"/>
    </location>
</feature>
<evidence type="ECO:0000313" key="8">
    <source>
        <dbReference type="EMBL" id="RJP25695.1"/>
    </source>
</evidence>
<keyword evidence="2" id="KW-1003">Cell membrane</keyword>
<dbReference type="PANTHER" id="PTHR33406">
    <property type="entry name" value="MEMBRANE PROTEIN MJ1562-RELATED"/>
    <property type="match status" value="1"/>
</dbReference>
<keyword evidence="4 6" id="KW-1133">Transmembrane helix</keyword>
<dbReference type="Pfam" id="PF03176">
    <property type="entry name" value="MMPL"/>
    <property type="match status" value="2"/>
</dbReference>
<name>A0A3A4P4F0_ABYX5</name>
<gene>
    <name evidence="8" type="ORF">C4520_02140</name>
</gene>
<evidence type="ECO:0000256" key="2">
    <source>
        <dbReference type="ARBA" id="ARBA00022475"/>
    </source>
</evidence>
<feature type="transmembrane region" description="Helical" evidence="6">
    <location>
        <begin position="229"/>
        <end position="248"/>
    </location>
</feature>
<dbReference type="Gene3D" id="1.20.1640.10">
    <property type="entry name" value="Multidrug efflux transporter AcrB transmembrane domain"/>
    <property type="match status" value="2"/>
</dbReference>
<dbReference type="SUPFAM" id="SSF82866">
    <property type="entry name" value="Multidrug efflux transporter AcrB transmembrane domain"/>
    <property type="match status" value="2"/>
</dbReference>
<dbReference type="PROSITE" id="PS50156">
    <property type="entry name" value="SSD"/>
    <property type="match status" value="1"/>
</dbReference>
<evidence type="ECO:0000256" key="1">
    <source>
        <dbReference type="ARBA" id="ARBA00004651"/>
    </source>
</evidence>
<proteinExistence type="predicted"/>
<dbReference type="GO" id="GO:0005886">
    <property type="term" value="C:plasma membrane"/>
    <property type="evidence" value="ECO:0007669"/>
    <property type="project" value="UniProtKB-SubCell"/>
</dbReference>